<organism evidence="1 2">
    <name type="scientific">Artomyces pyxidatus</name>
    <dbReference type="NCBI Taxonomy" id="48021"/>
    <lineage>
        <taxon>Eukaryota</taxon>
        <taxon>Fungi</taxon>
        <taxon>Dikarya</taxon>
        <taxon>Basidiomycota</taxon>
        <taxon>Agaricomycotina</taxon>
        <taxon>Agaricomycetes</taxon>
        <taxon>Russulales</taxon>
        <taxon>Auriscalpiaceae</taxon>
        <taxon>Artomyces</taxon>
    </lineage>
</organism>
<name>A0ACB8SVH7_9AGAM</name>
<sequence>MDPSAYKKLTTSRGFTYNYYNKAAEGSKPTLIFLHGFPSSSYDWRHQVAFFQPLGYGLIVPDMLGYAGTDKPTDPHAYIGSGLSADLVDILDAEHVNKVIVVGHDMGSLVASRFVDYHPDRIAALAFLAAAYIPAHTPEDSFALVKLVHEMAGREVFGYQLFMTSEGADKVIAEHFDSAFSLFFPSMPALWVEHMGPMGACEAWIRADKRSPAPAYITEEDKEHYRKVLLAGGFTAPLACYRAMGLVDPKPVPEEAAVINQPVFFAACKKDEICLPAIRHLTMGKRVKGPATIQEFDADHWVYLSHVEEINNALSGWLQGLKV</sequence>
<dbReference type="Proteomes" id="UP000814140">
    <property type="component" value="Unassembled WGS sequence"/>
</dbReference>
<accession>A0ACB8SVH7</accession>
<keyword evidence="2" id="KW-1185">Reference proteome</keyword>
<protein>
    <submittedName>
        <fullName evidence="1">Alpha/beta-hydrolase</fullName>
    </submittedName>
</protein>
<dbReference type="EMBL" id="MU277218">
    <property type="protein sequence ID" value="KAI0060508.1"/>
    <property type="molecule type" value="Genomic_DNA"/>
</dbReference>
<comment type="caution">
    <text evidence="1">The sequence shown here is derived from an EMBL/GenBank/DDBJ whole genome shotgun (WGS) entry which is preliminary data.</text>
</comment>
<proteinExistence type="predicted"/>
<evidence type="ECO:0000313" key="2">
    <source>
        <dbReference type="Proteomes" id="UP000814140"/>
    </source>
</evidence>
<reference evidence="1" key="2">
    <citation type="journal article" date="2022" name="New Phytol.">
        <title>Evolutionary transition to the ectomycorrhizal habit in the genomes of a hyperdiverse lineage of mushroom-forming fungi.</title>
        <authorList>
            <person name="Looney B."/>
            <person name="Miyauchi S."/>
            <person name="Morin E."/>
            <person name="Drula E."/>
            <person name="Courty P.E."/>
            <person name="Kohler A."/>
            <person name="Kuo A."/>
            <person name="LaButti K."/>
            <person name="Pangilinan J."/>
            <person name="Lipzen A."/>
            <person name="Riley R."/>
            <person name="Andreopoulos W."/>
            <person name="He G."/>
            <person name="Johnson J."/>
            <person name="Nolan M."/>
            <person name="Tritt A."/>
            <person name="Barry K.W."/>
            <person name="Grigoriev I.V."/>
            <person name="Nagy L.G."/>
            <person name="Hibbett D."/>
            <person name="Henrissat B."/>
            <person name="Matheny P.B."/>
            <person name="Labbe J."/>
            <person name="Martin F.M."/>
        </authorList>
    </citation>
    <scope>NUCLEOTIDE SEQUENCE</scope>
    <source>
        <strain evidence="1">HHB10654</strain>
    </source>
</reference>
<reference evidence="1" key="1">
    <citation type="submission" date="2021-03" db="EMBL/GenBank/DDBJ databases">
        <authorList>
            <consortium name="DOE Joint Genome Institute"/>
            <person name="Ahrendt S."/>
            <person name="Looney B.P."/>
            <person name="Miyauchi S."/>
            <person name="Morin E."/>
            <person name="Drula E."/>
            <person name="Courty P.E."/>
            <person name="Chicoki N."/>
            <person name="Fauchery L."/>
            <person name="Kohler A."/>
            <person name="Kuo A."/>
            <person name="Labutti K."/>
            <person name="Pangilinan J."/>
            <person name="Lipzen A."/>
            <person name="Riley R."/>
            <person name="Andreopoulos W."/>
            <person name="He G."/>
            <person name="Johnson J."/>
            <person name="Barry K.W."/>
            <person name="Grigoriev I.V."/>
            <person name="Nagy L."/>
            <person name="Hibbett D."/>
            <person name="Henrissat B."/>
            <person name="Matheny P.B."/>
            <person name="Labbe J."/>
            <person name="Martin F."/>
        </authorList>
    </citation>
    <scope>NUCLEOTIDE SEQUENCE</scope>
    <source>
        <strain evidence="1">HHB10654</strain>
    </source>
</reference>
<gene>
    <name evidence="1" type="ORF">BV25DRAFT_1839572</name>
</gene>
<evidence type="ECO:0000313" key="1">
    <source>
        <dbReference type="EMBL" id="KAI0060508.1"/>
    </source>
</evidence>